<dbReference type="EC" id="3.4.19.12" evidence="8"/>
<dbReference type="PROSITE" id="PS00972">
    <property type="entry name" value="USP_1"/>
    <property type="match status" value="1"/>
</dbReference>
<feature type="compositionally biased region" description="Low complexity" evidence="9">
    <location>
        <begin position="119"/>
        <end position="130"/>
    </location>
</feature>
<feature type="compositionally biased region" description="Low complexity" evidence="9">
    <location>
        <begin position="576"/>
        <end position="623"/>
    </location>
</feature>
<dbReference type="SUPFAM" id="SSF54001">
    <property type="entry name" value="Cysteine proteinases"/>
    <property type="match status" value="1"/>
</dbReference>
<dbReference type="GO" id="GO:0006508">
    <property type="term" value="P:proteolysis"/>
    <property type="evidence" value="ECO:0007669"/>
    <property type="project" value="UniProtKB-KW"/>
</dbReference>
<feature type="region of interest" description="Disordered" evidence="9">
    <location>
        <begin position="508"/>
        <end position="557"/>
    </location>
</feature>
<evidence type="ECO:0000256" key="8">
    <source>
        <dbReference type="RuleBase" id="RU366025"/>
    </source>
</evidence>
<evidence type="ECO:0000256" key="9">
    <source>
        <dbReference type="SAM" id="MobiDB-lite"/>
    </source>
</evidence>
<dbReference type="EMBL" id="GBHO01040470">
    <property type="protein sequence ID" value="JAG03134.1"/>
    <property type="molecule type" value="Transcribed_RNA"/>
</dbReference>
<dbReference type="AlphaFoldDB" id="A0A0A9W5T4"/>
<reference evidence="11" key="1">
    <citation type="journal article" date="2014" name="PLoS ONE">
        <title>Transcriptome-Based Identification of ABC Transporters in the Western Tarnished Plant Bug Lygus hesperus.</title>
        <authorList>
            <person name="Hull J.J."/>
            <person name="Chaney K."/>
            <person name="Geib S.M."/>
            <person name="Fabrick J.A."/>
            <person name="Brent C.S."/>
            <person name="Walsh D."/>
            <person name="Lavine L.C."/>
        </authorList>
    </citation>
    <scope>NUCLEOTIDE SEQUENCE</scope>
</reference>
<evidence type="ECO:0000256" key="4">
    <source>
        <dbReference type="ARBA" id="ARBA00022670"/>
    </source>
</evidence>
<keyword evidence="4 8" id="KW-0645">Protease</keyword>
<keyword evidence="6 8" id="KW-0378">Hydrolase</keyword>
<dbReference type="PANTHER" id="PTHR24006">
    <property type="entry name" value="UBIQUITIN CARBOXYL-TERMINAL HYDROLASE"/>
    <property type="match status" value="1"/>
</dbReference>
<feature type="compositionally biased region" description="Low complexity" evidence="9">
    <location>
        <begin position="659"/>
        <end position="673"/>
    </location>
</feature>
<accession>A0A0A9W5T4</accession>
<dbReference type="GO" id="GO:0016579">
    <property type="term" value="P:protein deubiquitination"/>
    <property type="evidence" value="ECO:0007669"/>
    <property type="project" value="InterPro"/>
</dbReference>
<dbReference type="Gene3D" id="3.90.70.10">
    <property type="entry name" value="Cysteine proteinases"/>
    <property type="match status" value="1"/>
</dbReference>
<evidence type="ECO:0000256" key="5">
    <source>
        <dbReference type="ARBA" id="ARBA00022786"/>
    </source>
</evidence>
<sequence>MPLSVNSVWSWSGIKRALVFYLKFLGRIFNFFSGSSVYQFLRMPTHCGDPVTSALQQSLLTQRRLKDSSVLNFKLVTNAKQVLDAHIKYETVFTSSNQPVEKLKAQYTVLSTLGATSSSQLSTSASSPSSPSKPSPVPSTSPSSSSHHGNRPQFEKASPPNEPTVPVPKRTLFPPEAVVVGWKGNSVPIGSGFVNLGNTCYLNSTLQALFHVPAFVNWLMSDKAHFTKCEMMNGMTHSECLICAMAKTLQSSHKLTGAAIKPSNIYSKLKLICKHLNPGHQEDAHEFLRYLLEGMERSYLSIFNGLRLDNLSKETTPLGQIFGGYIRTEVTCLECKHISTTFQHFQDLILDIRTASSVEEALEHYFARERLGDDGDHAYKCEQCKRRVAATKKFSLERPPKALCVQLKRFGVLGGKNNKHITIKQWLDMTKFRHRPSVSSQLRYKLVAMVNHHGHSSSCGHYTAVGLTSNGNYYLFDDNSVRQMPLSNVLSTNPYILMYELDSIELAKEKDRSPSKHSTKVEQTPLTNGTTNGALFKSASADKLKSPPAKPSYGRLSPLKFNMNVKLSQSAPNLTNSAATAATTSPSQASSSSSMCPSSRPQSPFSNSSGSTSSLGKPGTSKTPQKTKASNSEGPSLVPYLSESSDSESESTPYNPAKSSTTPTPSLSSPPTTNGWVKNELNDEEPGKNGLPEGTIPQEKRNGDTCSRPAVPLGPVKVEVEKGSWPSTPARTDLPSPAGSVSSGKWSVTSCDKDKSPERPRENNVTQNSTVQSLLRMSHQGYGHTGINTWNGNRSQMDKEIAKDREANKRSRSPFDSMDRGKVKKMKYNNSNNNNMNMNKDRSRNRFQDYQNRKNNWNPRPRQEYYRNYCYKPNNNNYNNNNRFNSNNYWRH</sequence>
<evidence type="ECO:0000313" key="11">
    <source>
        <dbReference type="EMBL" id="JAG03134.1"/>
    </source>
</evidence>
<dbReference type="InterPro" id="IPR001394">
    <property type="entry name" value="Peptidase_C19_UCH"/>
</dbReference>
<evidence type="ECO:0000256" key="6">
    <source>
        <dbReference type="ARBA" id="ARBA00022801"/>
    </source>
</evidence>
<keyword evidence="7 8" id="KW-0788">Thiol protease</keyword>
<evidence type="ECO:0000256" key="7">
    <source>
        <dbReference type="ARBA" id="ARBA00022807"/>
    </source>
</evidence>
<comment type="catalytic activity">
    <reaction evidence="1 8">
        <text>Thiol-dependent hydrolysis of ester, thioester, amide, peptide and isopeptide bonds formed by the C-terminal Gly of ubiquitin (a 76-residue protein attached to proteins as an intracellular targeting signal).</text>
        <dbReference type="EC" id="3.4.19.12"/>
    </reaction>
</comment>
<reference evidence="11" key="2">
    <citation type="submission" date="2014-07" db="EMBL/GenBank/DDBJ databases">
        <authorList>
            <person name="Hull J."/>
        </authorList>
    </citation>
    <scope>NUCLEOTIDE SEQUENCE</scope>
</reference>
<evidence type="ECO:0000256" key="1">
    <source>
        <dbReference type="ARBA" id="ARBA00000707"/>
    </source>
</evidence>
<feature type="compositionally biased region" description="Polar residues" evidence="9">
    <location>
        <begin position="624"/>
        <end position="634"/>
    </location>
</feature>
<dbReference type="GO" id="GO:0005730">
    <property type="term" value="C:nucleolus"/>
    <property type="evidence" value="ECO:0007669"/>
    <property type="project" value="UniProtKB-SubCell"/>
</dbReference>
<comment type="subcellular location">
    <subcellularLocation>
        <location evidence="2">Nucleus</location>
        <location evidence="2">Nucleolus</location>
    </subcellularLocation>
</comment>
<dbReference type="PROSITE" id="PS50235">
    <property type="entry name" value="USP_3"/>
    <property type="match status" value="1"/>
</dbReference>
<feature type="compositionally biased region" description="Polar residues" evidence="9">
    <location>
        <begin position="739"/>
        <end position="750"/>
    </location>
</feature>
<dbReference type="GO" id="GO:0042981">
    <property type="term" value="P:regulation of apoptotic process"/>
    <property type="evidence" value="ECO:0007669"/>
    <property type="project" value="TreeGrafter"/>
</dbReference>
<dbReference type="InterPro" id="IPR050164">
    <property type="entry name" value="Peptidase_C19"/>
</dbReference>
<comment type="similarity">
    <text evidence="3 8">Belongs to the peptidase C19 family.</text>
</comment>
<feature type="region of interest" description="Disordered" evidence="9">
    <location>
        <begin position="119"/>
        <end position="170"/>
    </location>
</feature>
<gene>
    <name evidence="11" type="primary">Usp36_3</name>
    <name evidence="11" type="ORF">CM83_70240</name>
</gene>
<protein>
    <recommendedName>
        <fullName evidence="8">Ubiquitin carboxyl-terminal hydrolase</fullName>
        <ecNumber evidence="8">3.4.19.12</ecNumber>
    </recommendedName>
</protein>
<feature type="compositionally biased region" description="Basic and acidic residues" evidence="9">
    <location>
        <begin position="751"/>
        <end position="762"/>
    </location>
</feature>
<feature type="region of interest" description="Disordered" evidence="9">
    <location>
        <begin position="576"/>
        <end position="770"/>
    </location>
</feature>
<dbReference type="Pfam" id="PF00443">
    <property type="entry name" value="UCH"/>
    <property type="match status" value="1"/>
</dbReference>
<evidence type="ECO:0000256" key="3">
    <source>
        <dbReference type="ARBA" id="ARBA00009085"/>
    </source>
</evidence>
<keyword evidence="5 8" id="KW-0833">Ubl conjugation pathway</keyword>
<evidence type="ECO:0000259" key="10">
    <source>
        <dbReference type="PROSITE" id="PS50235"/>
    </source>
</evidence>
<dbReference type="PANTHER" id="PTHR24006:SF758">
    <property type="entry name" value="UBIQUITIN CARBOXYL-TERMINAL HYDROLASE 36"/>
    <property type="match status" value="1"/>
</dbReference>
<dbReference type="InterPro" id="IPR028889">
    <property type="entry name" value="USP"/>
</dbReference>
<feature type="region of interest" description="Disordered" evidence="9">
    <location>
        <begin position="871"/>
        <end position="892"/>
    </location>
</feature>
<proteinExistence type="inferred from homology"/>
<feature type="compositionally biased region" description="Polar residues" evidence="9">
    <location>
        <begin position="521"/>
        <end position="533"/>
    </location>
</feature>
<dbReference type="GO" id="GO:0004843">
    <property type="term" value="F:cysteine-type deubiquitinase activity"/>
    <property type="evidence" value="ECO:0007669"/>
    <property type="project" value="UniProtKB-UniRule"/>
</dbReference>
<dbReference type="InterPro" id="IPR018200">
    <property type="entry name" value="USP_CS"/>
</dbReference>
<dbReference type="GO" id="GO:0005829">
    <property type="term" value="C:cytosol"/>
    <property type="evidence" value="ECO:0007669"/>
    <property type="project" value="TreeGrafter"/>
</dbReference>
<dbReference type="FunFam" id="3.90.70.10:FF:000119">
    <property type="entry name" value="Ubiquitin specific peptidase 36"/>
    <property type="match status" value="1"/>
</dbReference>
<name>A0A0A9W5T4_LYGHE</name>
<dbReference type="InterPro" id="IPR038765">
    <property type="entry name" value="Papain-like_cys_pep_sf"/>
</dbReference>
<organism evidence="11">
    <name type="scientific">Lygus hesperus</name>
    <name type="common">Western plant bug</name>
    <dbReference type="NCBI Taxonomy" id="30085"/>
    <lineage>
        <taxon>Eukaryota</taxon>
        <taxon>Metazoa</taxon>
        <taxon>Ecdysozoa</taxon>
        <taxon>Arthropoda</taxon>
        <taxon>Hexapoda</taxon>
        <taxon>Insecta</taxon>
        <taxon>Pterygota</taxon>
        <taxon>Neoptera</taxon>
        <taxon>Paraneoptera</taxon>
        <taxon>Hemiptera</taxon>
        <taxon>Heteroptera</taxon>
        <taxon>Panheteroptera</taxon>
        <taxon>Cimicomorpha</taxon>
        <taxon>Miridae</taxon>
        <taxon>Mirini</taxon>
        <taxon>Lygus</taxon>
    </lineage>
</organism>
<evidence type="ECO:0000256" key="2">
    <source>
        <dbReference type="ARBA" id="ARBA00004604"/>
    </source>
</evidence>
<feature type="domain" description="USP" evidence="10">
    <location>
        <begin position="191"/>
        <end position="502"/>
    </location>
</feature>
<dbReference type="PROSITE" id="PS00973">
    <property type="entry name" value="USP_2"/>
    <property type="match status" value="1"/>
</dbReference>